<dbReference type="PANTHER" id="PTHR31325">
    <property type="entry name" value="OS01G0798800 PROTEIN-RELATED"/>
    <property type="match status" value="1"/>
</dbReference>
<dbReference type="InterPro" id="IPR007658">
    <property type="entry name" value="DUF594"/>
</dbReference>
<protein>
    <recommendedName>
        <fullName evidence="3">DUF4220 domain-containing protein</fullName>
    </recommendedName>
</protein>
<evidence type="ECO:0008006" key="3">
    <source>
        <dbReference type="Google" id="ProtNLM"/>
    </source>
</evidence>
<keyword evidence="2" id="KW-1185">Reference proteome</keyword>
<organism evidence="1 2">
    <name type="scientific">Triticum urartu</name>
    <name type="common">Red wild einkorn</name>
    <name type="synonym">Crithodium urartu</name>
    <dbReference type="NCBI Taxonomy" id="4572"/>
    <lineage>
        <taxon>Eukaryota</taxon>
        <taxon>Viridiplantae</taxon>
        <taxon>Streptophyta</taxon>
        <taxon>Embryophyta</taxon>
        <taxon>Tracheophyta</taxon>
        <taxon>Spermatophyta</taxon>
        <taxon>Magnoliopsida</taxon>
        <taxon>Liliopsida</taxon>
        <taxon>Poales</taxon>
        <taxon>Poaceae</taxon>
        <taxon>BOP clade</taxon>
        <taxon>Pooideae</taxon>
        <taxon>Triticodae</taxon>
        <taxon>Triticeae</taxon>
        <taxon>Triticinae</taxon>
        <taxon>Triticum</taxon>
    </lineage>
</organism>
<name>A0A8R7VEG7_TRIUA</name>
<dbReference type="EnsemblPlants" id="TuG1812S0000255400.01.T01">
    <property type="protein sequence ID" value="TuG1812S0000255400.01.T01.s_cds36788"/>
    <property type="gene ID" value="TuG1812S0000255400.01"/>
</dbReference>
<dbReference type="Pfam" id="PF04578">
    <property type="entry name" value="DUF594"/>
    <property type="match status" value="1"/>
</dbReference>
<dbReference type="AlphaFoldDB" id="A0A8R7VEG7"/>
<evidence type="ECO:0000313" key="2">
    <source>
        <dbReference type="Proteomes" id="UP000015106"/>
    </source>
</evidence>
<proteinExistence type="predicted"/>
<accession>A0A8R7VEG7</accession>
<evidence type="ECO:0000313" key="1">
    <source>
        <dbReference type="EnsemblPlants" id="TuG1812S0000255400.01.T01.s_cds36788"/>
    </source>
</evidence>
<dbReference type="Gramene" id="TuG1812S0000255400.01.T01">
    <property type="protein sequence ID" value="TuG1812S0000255400.01.T01.s_cds36788"/>
    <property type="gene ID" value="TuG1812S0000255400.01"/>
</dbReference>
<reference evidence="2" key="1">
    <citation type="journal article" date="2013" name="Nature">
        <title>Draft genome of the wheat A-genome progenitor Triticum urartu.</title>
        <authorList>
            <person name="Ling H.Q."/>
            <person name="Zhao S."/>
            <person name="Liu D."/>
            <person name="Wang J."/>
            <person name="Sun H."/>
            <person name="Zhang C."/>
            <person name="Fan H."/>
            <person name="Li D."/>
            <person name="Dong L."/>
            <person name="Tao Y."/>
            <person name="Gao C."/>
            <person name="Wu H."/>
            <person name="Li Y."/>
            <person name="Cui Y."/>
            <person name="Guo X."/>
            <person name="Zheng S."/>
            <person name="Wang B."/>
            <person name="Yu K."/>
            <person name="Liang Q."/>
            <person name="Yang W."/>
            <person name="Lou X."/>
            <person name="Chen J."/>
            <person name="Feng M."/>
            <person name="Jian J."/>
            <person name="Zhang X."/>
            <person name="Luo G."/>
            <person name="Jiang Y."/>
            <person name="Liu J."/>
            <person name="Wang Z."/>
            <person name="Sha Y."/>
            <person name="Zhang B."/>
            <person name="Wu H."/>
            <person name="Tang D."/>
            <person name="Shen Q."/>
            <person name="Xue P."/>
            <person name="Zou S."/>
            <person name="Wang X."/>
            <person name="Liu X."/>
            <person name="Wang F."/>
            <person name="Yang Y."/>
            <person name="An X."/>
            <person name="Dong Z."/>
            <person name="Zhang K."/>
            <person name="Zhang X."/>
            <person name="Luo M.C."/>
            <person name="Dvorak J."/>
            <person name="Tong Y."/>
            <person name="Wang J."/>
            <person name="Yang H."/>
            <person name="Li Z."/>
            <person name="Wang D."/>
            <person name="Zhang A."/>
            <person name="Wang J."/>
        </authorList>
    </citation>
    <scope>NUCLEOTIDE SEQUENCE</scope>
    <source>
        <strain evidence="2">cv. G1812</strain>
    </source>
</reference>
<sequence>EKCNAGGSRPDSFIHQAWLLVQSLLGDVGDETKMWEVIQGVWVEMLCFSAGRSRGYLHAEALGTGVEYISYVWVLLTFYGMETFPDKLERRE</sequence>
<reference evidence="1" key="2">
    <citation type="submission" date="2022-06" db="UniProtKB">
        <authorList>
            <consortium name="EnsemblPlants"/>
        </authorList>
    </citation>
    <scope>IDENTIFICATION</scope>
</reference>
<dbReference type="Proteomes" id="UP000015106">
    <property type="component" value="Unassembled WGS sequence"/>
</dbReference>